<protein>
    <submittedName>
        <fullName evidence="5">Iron-containing alcohol dehydrogenase</fullName>
    </submittedName>
</protein>
<comment type="caution">
    <text evidence="5">The sequence shown here is derived from an EMBL/GenBank/DDBJ whole genome shotgun (WGS) entry which is preliminary data.</text>
</comment>
<evidence type="ECO:0000259" key="3">
    <source>
        <dbReference type="Pfam" id="PF00465"/>
    </source>
</evidence>
<dbReference type="Pfam" id="PF00465">
    <property type="entry name" value="Fe-ADH"/>
    <property type="match status" value="1"/>
</dbReference>
<dbReference type="GO" id="GO:1990002">
    <property type="term" value="F:methylglyoxal reductase (NADPH) (acetol producing) activity"/>
    <property type="evidence" value="ECO:0007669"/>
    <property type="project" value="TreeGrafter"/>
</dbReference>
<dbReference type="InterPro" id="IPR044731">
    <property type="entry name" value="BDH-like"/>
</dbReference>
<proteinExistence type="inferred from homology"/>
<dbReference type="InterPro" id="IPR018211">
    <property type="entry name" value="ADH_Fe_CS"/>
</dbReference>
<keyword evidence="2" id="KW-0560">Oxidoreductase</keyword>
<dbReference type="GO" id="GO:0008106">
    <property type="term" value="F:alcohol dehydrogenase (NADP+) activity"/>
    <property type="evidence" value="ECO:0007669"/>
    <property type="project" value="TreeGrafter"/>
</dbReference>
<reference evidence="5" key="1">
    <citation type="submission" date="2020-10" db="EMBL/GenBank/DDBJ databases">
        <authorList>
            <person name="Gilroy R."/>
        </authorList>
    </citation>
    <scope>NUCLEOTIDE SEQUENCE</scope>
    <source>
        <strain evidence="5">1383</strain>
    </source>
</reference>
<evidence type="ECO:0000313" key="5">
    <source>
        <dbReference type="EMBL" id="HIT98333.1"/>
    </source>
</evidence>
<dbReference type="GO" id="GO:0046872">
    <property type="term" value="F:metal ion binding"/>
    <property type="evidence" value="ECO:0007669"/>
    <property type="project" value="InterPro"/>
</dbReference>
<dbReference type="InterPro" id="IPR056798">
    <property type="entry name" value="ADH_Fe_C"/>
</dbReference>
<dbReference type="PROSITE" id="PS00060">
    <property type="entry name" value="ADH_IRON_2"/>
    <property type="match status" value="1"/>
</dbReference>
<evidence type="ECO:0000256" key="2">
    <source>
        <dbReference type="ARBA" id="ARBA00023002"/>
    </source>
</evidence>
<dbReference type="PANTHER" id="PTHR43633:SF1">
    <property type="entry name" value="ALCOHOL DEHYDROGENASE YQHD"/>
    <property type="match status" value="1"/>
</dbReference>
<comment type="similarity">
    <text evidence="1">Belongs to the iron-containing alcohol dehydrogenase family.</text>
</comment>
<dbReference type="GO" id="GO:0005829">
    <property type="term" value="C:cytosol"/>
    <property type="evidence" value="ECO:0007669"/>
    <property type="project" value="TreeGrafter"/>
</dbReference>
<dbReference type="InterPro" id="IPR001670">
    <property type="entry name" value="ADH_Fe/GldA"/>
</dbReference>
<dbReference type="SUPFAM" id="SSF56796">
    <property type="entry name" value="Dehydroquinate synthase-like"/>
    <property type="match status" value="1"/>
</dbReference>
<dbReference type="PROSITE" id="PS00913">
    <property type="entry name" value="ADH_IRON_1"/>
    <property type="match status" value="1"/>
</dbReference>
<accession>A0A9D1HAD0</accession>
<organism evidence="5 6">
    <name type="scientific">Candidatus Merdimorpha stercoravium</name>
    <dbReference type="NCBI Taxonomy" id="2840863"/>
    <lineage>
        <taxon>Bacteria</taxon>
        <taxon>Pseudomonadati</taxon>
        <taxon>Bacteroidota</taxon>
        <taxon>Flavobacteriia</taxon>
        <taxon>Flavobacteriales</taxon>
        <taxon>Candidatus Merdimorpha</taxon>
    </lineage>
</organism>
<dbReference type="GO" id="GO:1990362">
    <property type="term" value="F:butanol dehydrogenase (NAD+) activity"/>
    <property type="evidence" value="ECO:0007669"/>
    <property type="project" value="InterPro"/>
</dbReference>
<dbReference type="EMBL" id="DVLY01000143">
    <property type="protein sequence ID" value="HIT98333.1"/>
    <property type="molecule type" value="Genomic_DNA"/>
</dbReference>
<gene>
    <name evidence="5" type="ORF">IAC44_05780</name>
</gene>
<sequence length="391" mass="42877">MKNFVYSQPTEIVFGAGTHQEIGQRLEPIARRVLLVYGGHSAQKSGLLDRVRRSLEASGIHWRELGGIQPNPRLAPVEAGIDLVRRENLEGLLAVGGGSVIDTAKAIAAVAPYPGEVWDFFCGKAVPQQCLPVVTLLTIPAAGSEASDSCVLTREQDERPIKKGFHTPLIRPRLSILDPTLTYTLPAYQTAAGGVDIMAHVLERYFTREPDVDLSDRLCEAVLRTVIAHLPRALEQPDDYSARAQLMWAGTLAHNDLLSAGRIGDWASHAIAHQPSALYDMTHGAALAIVLPAWMKYVYRHDVARFARFAVRVWGVEDDFAAPEKTALEGIRRTEAFFASLGLPTCFSHTDIPYSSFGKMADLATANGSQTIGHFAELTRDDVYEIYHLAL</sequence>
<evidence type="ECO:0000256" key="1">
    <source>
        <dbReference type="ARBA" id="ARBA00007358"/>
    </source>
</evidence>
<dbReference type="Gene3D" id="3.40.50.1970">
    <property type="match status" value="1"/>
</dbReference>
<feature type="domain" description="Fe-containing alcohol dehydrogenase-like C-terminal" evidence="4">
    <location>
        <begin position="190"/>
        <end position="390"/>
    </location>
</feature>
<dbReference type="Pfam" id="PF25137">
    <property type="entry name" value="ADH_Fe_C"/>
    <property type="match status" value="1"/>
</dbReference>
<dbReference type="CDD" id="cd08187">
    <property type="entry name" value="BDH"/>
    <property type="match status" value="1"/>
</dbReference>
<name>A0A9D1HAD0_9FLAO</name>
<evidence type="ECO:0000259" key="4">
    <source>
        <dbReference type="Pfam" id="PF25137"/>
    </source>
</evidence>
<dbReference type="Proteomes" id="UP000824161">
    <property type="component" value="Unassembled WGS sequence"/>
</dbReference>
<reference evidence="5" key="2">
    <citation type="journal article" date="2021" name="PeerJ">
        <title>Extensive microbial diversity within the chicken gut microbiome revealed by metagenomics and culture.</title>
        <authorList>
            <person name="Gilroy R."/>
            <person name="Ravi A."/>
            <person name="Getino M."/>
            <person name="Pursley I."/>
            <person name="Horton D.L."/>
            <person name="Alikhan N.F."/>
            <person name="Baker D."/>
            <person name="Gharbi K."/>
            <person name="Hall N."/>
            <person name="Watson M."/>
            <person name="Adriaenssens E.M."/>
            <person name="Foster-Nyarko E."/>
            <person name="Jarju S."/>
            <person name="Secka A."/>
            <person name="Antonio M."/>
            <person name="Oren A."/>
            <person name="Chaudhuri R.R."/>
            <person name="La Ragione R."/>
            <person name="Hildebrand F."/>
            <person name="Pallen M.J."/>
        </authorList>
    </citation>
    <scope>NUCLEOTIDE SEQUENCE</scope>
    <source>
        <strain evidence="5">1383</strain>
    </source>
</reference>
<dbReference type="AlphaFoldDB" id="A0A9D1HAD0"/>
<dbReference type="PANTHER" id="PTHR43633">
    <property type="entry name" value="ALCOHOL DEHYDROGENASE YQHD"/>
    <property type="match status" value="1"/>
</dbReference>
<dbReference type="FunFam" id="3.40.50.1970:FF:000003">
    <property type="entry name" value="Alcohol dehydrogenase, iron-containing"/>
    <property type="match status" value="1"/>
</dbReference>
<feature type="domain" description="Alcohol dehydrogenase iron-type/glycerol dehydrogenase GldA" evidence="3">
    <location>
        <begin position="9"/>
        <end position="179"/>
    </location>
</feature>
<evidence type="ECO:0000313" key="6">
    <source>
        <dbReference type="Proteomes" id="UP000824161"/>
    </source>
</evidence>
<dbReference type="Gene3D" id="1.20.1090.10">
    <property type="entry name" value="Dehydroquinate synthase-like - alpha domain"/>
    <property type="match status" value="1"/>
</dbReference>